<keyword evidence="3" id="KW-0378">Hydrolase</keyword>
<feature type="domain" description="MGS-like" evidence="5">
    <location>
        <begin position="10"/>
        <end position="158"/>
    </location>
</feature>
<evidence type="ECO:0000256" key="2">
    <source>
        <dbReference type="ARBA" id="ARBA00022755"/>
    </source>
</evidence>
<dbReference type="EMBL" id="LBPO01000001">
    <property type="protein sequence ID" value="KKP59604.1"/>
    <property type="molecule type" value="Genomic_DNA"/>
</dbReference>
<dbReference type="InterPro" id="IPR002695">
    <property type="entry name" value="PurH-like"/>
</dbReference>
<keyword evidence="2" id="KW-0658">Purine biosynthesis</keyword>
<dbReference type="GO" id="GO:0004643">
    <property type="term" value="F:phosphoribosylaminoimidazolecarboxamide formyltransferase activity"/>
    <property type="evidence" value="ECO:0007669"/>
    <property type="project" value="InterPro"/>
</dbReference>
<sequence>MTVPFLHRQSRRRVLMKRAVLSVSDKTGLVEFAEGLVKLGFELVSTGGTAKALRDAGLTVIDVAEVTQFPECLDGRLKTLHPGVLGGILALPNADQQGQILNLGIKPVDLVVCNLYPFEAVVKCGGCTFEKAIENIDIGGPTMIRAAAKNWQGPLVVIDPIDYERVLNWMRHPEGVAASQRMVLVHKVFAFTARYDEGIFFYLESVT</sequence>
<dbReference type="SMART" id="SM00851">
    <property type="entry name" value="MGS"/>
    <property type="match status" value="1"/>
</dbReference>
<reference evidence="6 7" key="1">
    <citation type="journal article" date="2015" name="Nature">
        <title>rRNA introns, odd ribosomes, and small enigmatic genomes across a large radiation of phyla.</title>
        <authorList>
            <person name="Brown C.T."/>
            <person name="Hug L.A."/>
            <person name="Thomas B.C."/>
            <person name="Sharon I."/>
            <person name="Castelle C.J."/>
            <person name="Singh A."/>
            <person name="Wilkins M.J."/>
            <person name="Williams K.H."/>
            <person name="Banfield J.F."/>
        </authorList>
    </citation>
    <scope>NUCLEOTIDE SEQUENCE [LARGE SCALE GENOMIC DNA]</scope>
</reference>
<dbReference type="InterPro" id="IPR036914">
    <property type="entry name" value="MGS-like_dom_sf"/>
</dbReference>
<dbReference type="AlphaFoldDB" id="A0A0G0ART6"/>
<dbReference type="GO" id="GO:0005829">
    <property type="term" value="C:cytosol"/>
    <property type="evidence" value="ECO:0007669"/>
    <property type="project" value="TreeGrafter"/>
</dbReference>
<evidence type="ECO:0000256" key="1">
    <source>
        <dbReference type="ARBA" id="ARBA00022679"/>
    </source>
</evidence>
<dbReference type="PROSITE" id="PS51855">
    <property type="entry name" value="MGS"/>
    <property type="match status" value="1"/>
</dbReference>
<name>A0A0G0ART6_9BACT</name>
<evidence type="ECO:0000313" key="7">
    <source>
        <dbReference type="Proteomes" id="UP000034927"/>
    </source>
</evidence>
<dbReference type="Pfam" id="PF02142">
    <property type="entry name" value="MGS"/>
    <property type="match status" value="1"/>
</dbReference>
<dbReference type="GO" id="GO:0006189">
    <property type="term" value="P:'de novo' IMP biosynthetic process"/>
    <property type="evidence" value="ECO:0007669"/>
    <property type="project" value="TreeGrafter"/>
</dbReference>
<dbReference type="PANTHER" id="PTHR11692:SF0">
    <property type="entry name" value="BIFUNCTIONAL PURINE BIOSYNTHESIS PROTEIN ATIC"/>
    <property type="match status" value="1"/>
</dbReference>
<proteinExistence type="predicted"/>
<gene>
    <name evidence="6" type="ORF">UR53_C0001G0104</name>
</gene>
<accession>A0A0G0ART6</accession>
<dbReference type="GO" id="GO:0003937">
    <property type="term" value="F:IMP cyclohydrolase activity"/>
    <property type="evidence" value="ECO:0007669"/>
    <property type="project" value="InterPro"/>
</dbReference>
<evidence type="ECO:0000259" key="5">
    <source>
        <dbReference type="PROSITE" id="PS51855"/>
    </source>
</evidence>
<dbReference type="Proteomes" id="UP000034927">
    <property type="component" value="Unassembled WGS sequence"/>
</dbReference>
<keyword evidence="1" id="KW-0808">Transferase</keyword>
<evidence type="ECO:0000256" key="4">
    <source>
        <dbReference type="ARBA" id="ARBA00023268"/>
    </source>
</evidence>
<dbReference type="Gene3D" id="3.40.50.1380">
    <property type="entry name" value="Methylglyoxal synthase-like domain"/>
    <property type="match status" value="1"/>
</dbReference>
<evidence type="ECO:0000313" key="6">
    <source>
        <dbReference type="EMBL" id="KKP59604.1"/>
    </source>
</evidence>
<evidence type="ECO:0000256" key="3">
    <source>
        <dbReference type="ARBA" id="ARBA00022801"/>
    </source>
</evidence>
<comment type="caution">
    <text evidence="6">The sequence shown here is derived from an EMBL/GenBank/DDBJ whole genome shotgun (WGS) entry which is preliminary data.</text>
</comment>
<dbReference type="SUPFAM" id="SSF52335">
    <property type="entry name" value="Methylglyoxal synthase-like"/>
    <property type="match status" value="1"/>
</dbReference>
<dbReference type="FunFam" id="3.40.50.1380:FF:000001">
    <property type="entry name" value="Bifunctional purine biosynthesis protein PurH"/>
    <property type="match status" value="1"/>
</dbReference>
<dbReference type="PATRIC" id="fig|1619045.3.peg.110"/>
<keyword evidence="4" id="KW-0511">Multifunctional enzyme</keyword>
<dbReference type="CDD" id="cd01421">
    <property type="entry name" value="IMPCH"/>
    <property type="match status" value="1"/>
</dbReference>
<dbReference type="InterPro" id="IPR011607">
    <property type="entry name" value="MGS-like_dom"/>
</dbReference>
<protein>
    <submittedName>
        <fullName evidence="6">Bifunctional purine biosynthesis protein PurH</fullName>
    </submittedName>
</protein>
<dbReference type="PANTHER" id="PTHR11692">
    <property type="entry name" value="BIFUNCTIONAL PURINE BIOSYNTHESIS PROTEIN PURH"/>
    <property type="match status" value="1"/>
</dbReference>
<dbReference type="Pfam" id="PF01808">
    <property type="entry name" value="AICARFT_IMPCHas"/>
    <property type="match status" value="1"/>
</dbReference>
<organism evidence="6 7">
    <name type="scientific">Candidatus Magasanikbacteria bacterium GW2011_GWC2_34_16</name>
    <dbReference type="NCBI Taxonomy" id="1619045"/>
    <lineage>
        <taxon>Bacteria</taxon>
        <taxon>Candidatus Magasanikiibacteriota</taxon>
    </lineage>
</organism>